<keyword evidence="2" id="KW-1133">Transmembrane helix</keyword>
<dbReference type="AlphaFoldDB" id="A6TMQ8"/>
<accession>A6TMQ8</accession>
<dbReference type="EMBL" id="CP000724">
    <property type="protein sequence ID" value="ABR47476.1"/>
    <property type="molecule type" value="Genomic_DNA"/>
</dbReference>
<evidence type="ECO:0000313" key="3">
    <source>
        <dbReference type="EMBL" id="ABR47476.1"/>
    </source>
</evidence>
<feature type="region of interest" description="Disordered" evidence="1">
    <location>
        <begin position="129"/>
        <end position="150"/>
    </location>
</feature>
<feature type="transmembrane region" description="Helical" evidence="2">
    <location>
        <begin position="34"/>
        <end position="53"/>
    </location>
</feature>
<dbReference type="InterPro" id="IPR024623">
    <property type="entry name" value="YtxH"/>
</dbReference>
<dbReference type="Proteomes" id="UP000001572">
    <property type="component" value="Chromosome"/>
</dbReference>
<protein>
    <recommendedName>
        <fullName evidence="5">General stress protein</fullName>
    </recommendedName>
</protein>
<sequence>MNVKDLQSRVDKVRDLLDPNRIERQKKKARQEGVVKGIAFGAIIGSITGIFFAPDKGENTRKKTKEELEKAKDKLEVNLEIAKDKFEVNFEEGKEKFSEVVDTKKEVVLSKVEALKEKMGYDNSPNVINEEELESIEEEGTEEETEKIEG</sequence>
<dbReference type="HOGENOM" id="CLU_1811725_0_0_9"/>
<name>A6TMQ8_ALKMQ</name>
<evidence type="ECO:0008006" key="5">
    <source>
        <dbReference type="Google" id="ProtNLM"/>
    </source>
</evidence>
<dbReference type="STRING" id="293826.Amet_1270"/>
<reference evidence="4" key="1">
    <citation type="journal article" date="2016" name="Genome Announc.">
        <title>Complete genome sequence of Alkaliphilus metalliredigens strain QYMF, an alkaliphilic and metal-reducing bacterium isolated from borax-contaminated leachate ponds.</title>
        <authorList>
            <person name="Hwang C."/>
            <person name="Copeland A."/>
            <person name="Lucas S."/>
            <person name="Lapidus A."/>
            <person name="Barry K."/>
            <person name="Detter J.C."/>
            <person name="Glavina Del Rio T."/>
            <person name="Hammon N."/>
            <person name="Israni S."/>
            <person name="Dalin E."/>
            <person name="Tice H."/>
            <person name="Pitluck S."/>
            <person name="Chertkov O."/>
            <person name="Brettin T."/>
            <person name="Bruce D."/>
            <person name="Han C."/>
            <person name="Schmutz J."/>
            <person name="Larimer F."/>
            <person name="Land M.L."/>
            <person name="Hauser L."/>
            <person name="Kyrpides N."/>
            <person name="Mikhailova N."/>
            <person name="Ye Q."/>
            <person name="Zhou J."/>
            <person name="Richardson P."/>
            <person name="Fields M.W."/>
        </authorList>
    </citation>
    <scope>NUCLEOTIDE SEQUENCE [LARGE SCALE GENOMIC DNA]</scope>
    <source>
        <strain evidence="4">QYMF</strain>
    </source>
</reference>
<evidence type="ECO:0000256" key="2">
    <source>
        <dbReference type="SAM" id="Phobius"/>
    </source>
</evidence>
<gene>
    <name evidence="3" type="ordered locus">Amet_1270</name>
</gene>
<proteinExistence type="predicted"/>
<dbReference type="eggNOG" id="COG4980">
    <property type="taxonomic scope" value="Bacteria"/>
</dbReference>
<dbReference type="KEGG" id="amt:Amet_1270"/>
<organism evidence="3 4">
    <name type="scientific">Alkaliphilus metalliredigens (strain QYMF)</name>
    <dbReference type="NCBI Taxonomy" id="293826"/>
    <lineage>
        <taxon>Bacteria</taxon>
        <taxon>Bacillati</taxon>
        <taxon>Bacillota</taxon>
        <taxon>Clostridia</taxon>
        <taxon>Peptostreptococcales</taxon>
        <taxon>Natronincolaceae</taxon>
        <taxon>Alkaliphilus</taxon>
    </lineage>
</organism>
<evidence type="ECO:0000256" key="1">
    <source>
        <dbReference type="SAM" id="MobiDB-lite"/>
    </source>
</evidence>
<keyword evidence="2" id="KW-0472">Membrane</keyword>
<dbReference type="RefSeq" id="WP_012062517.1">
    <property type="nucleotide sequence ID" value="NC_009633.1"/>
</dbReference>
<keyword evidence="4" id="KW-1185">Reference proteome</keyword>
<dbReference type="Pfam" id="PF12732">
    <property type="entry name" value="YtxH"/>
    <property type="match status" value="1"/>
</dbReference>
<keyword evidence="2" id="KW-0812">Transmembrane</keyword>
<evidence type="ECO:0000313" key="4">
    <source>
        <dbReference type="Proteomes" id="UP000001572"/>
    </source>
</evidence>